<evidence type="ECO:0000256" key="1">
    <source>
        <dbReference type="ARBA" id="ARBA00004448"/>
    </source>
</evidence>
<keyword evidence="3 9" id="KW-0812">Transmembrane</keyword>
<comment type="subcellular location">
    <subcellularLocation>
        <location evidence="1">Mitochondrion inner membrane</location>
        <topology evidence="1">Multi-pass membrane protein</topology>
    </subcellularLocation>
</comment>
<reference evidence="14" key="1">
    <citation type="journal article" date="2015" name="BMC Genomics">
        <title>Draft genome of a commonly misdiagnosed multidrug resistant pathogen Candida auris.</title>
        <authorList>
            <person name="Chatterjee S."/>
            <person name="Alampalli S.V."/>
            <person name="Nageshan R.K."/>
            <person name="Chettiar S.T."/>
            <person name="Joshi S."/>
            <person name="Tatu U.S."/>
        </authorList>
    </citation>
    <scope>NUCLEOTIDE SEQUENCE [LARGE SCALE GENOMIC DNA]</scope>
    <source>
        <strain evidence="14">6684</strain>
    </source>
</reference>
<dbReference type="Pfam" id="PF00153">
    <property type="entry name" value="Mito_carr"/>
    <property type="match status" value="3"/>
</dbReference>
<comment type="caution">
    <text evidence="13">The sequence shown here is derived from an EMBL/GenBank/DDBJ whole genome shotgun (WGS) entry which is preliminary data.</text>
</comment>
<keyword evidence="2 10" id="KW-0813">Transport</keyword>
<evidence type="ECO:0000256" key="10">
    <source>
        <dbReference type="RuleBase" id="RU000488"/>
    </source>
</evidence>
<keyword evidence="7" id="KW-0496">Mitochondrion</keyword>
<feature type="region of interest" description="Disordered" evidence="11">
    <location>
        <begin position="1"/>
        <end position="43"/>
    </location>
</feature>
<evidence type="ECO:0000256" key="6">
    <source>
        <dbReference type="ARBA" id="ARBA00022989"/>
    </source>
</evidence>
<gene>
    <name evidence="13" type="ORF">QG37_08105</name>
</gene>
<evidence type="ECO:0000256" key="3">
    <source>
        <dbReference type="ARBA" id="ARBA00022692"/>
    </source>
</evidence>
<evidence type="ECO:0000256" key="7">
    <source>
        <dbReference type="ARBA" id="ARBA00023128"/>
    </source>
</evidence>
<feature type="transmembrane region" description="Helical" evidence="12">
    <location>
        <begin position="378"/>
        <end position="400"/>
    </location>
</feature>
<feature type="repeat" description="Solcar" evidence="9">
    <location>
        <begin position="318"/>
        <end position="406"/>
    </location>
</feature>
<dbReference type="VEuPathDB" id="FungiDB:CJI97_000390"/>
<dbReference type="VEuPathDB" id="FungiDB:CJJ09_002359"/>
<dbReference type="AlphaFoldDB" id="A0A0L0NNP2"/>
<evidence type="ECO:0000256" key="9">
    <source>
        <dbReference type="PROSITE-ProRule" id="PRU00282"/>
    </source>
</evidence>
<evidence type="ECO:0008006" key="15">
    <source>
        <dbReference type="Google" id="ProtNLM"/>
    </source>
</evidence>
<feature type="repeat" description="Solcar" evidence="9">
    <location>
        <begin position="53"/>
        <end position="144"/>
    </location>
</feature>
<keyword evidence="6 12" id="KW-1133">Transmembrane helix</keyword>
<dbReference type="SUPFAM" id="SSF103506">
    <property type="entry name" value="Mitochondrial carrier"/>
    <property type="match status" value="1"/>
</dbReference>
<name>A0A0L0NNP2_CANAR</name>
<dbReference type="InterPro" id="IPR002067">
    <property type="entry name" value="MCP"/>
</dbReference>
<dbReference type="PANTHER" id="PTHR24089">
    <property type="entry name" value="SOLUTE CARRIER FAMILY 25"/>
    <property type="match status" value="1"/>
</dbReference>
<dbReference type="PROSITE" id="PS50920">
    <property type="entry name" value="SOLCAR"/>
    <property type="match status" value="3"/>
</dbReference>
<dbReference type="InterPro" id="IPR023395">
    <property type="entry name" value="MCP_dom_sf"/>
</dbReference>
<dbReference type="VEuPathDB" id="FungiDB:QG37_08105"/>
<evidence type="ECO:0000256" key="12">
    <source>
        <dbReference type="SAM" id="Phobius"/>
    </source>
</evidence>
<dbReference type="EMBL" id="LGST01000066">
    <property type="protein sequence ID" value="KND95772.1"/>
    <property type="molecule type" value="Genomic_DNA"/>
</dbReference>
<dbReference type="VEuPathDB" id="FungiDB:CJI96_0001110"/>
<dbReference type="VEuPathDB" id="FungiDB:B9J08_000390"/>
<keyword evidence="8 9" id="KW-0472">Membrane</keyword>
<feature type="repeat" description="Solcar" evidence="9">
    <location>
        <begin position="152"/>
        <end position="276"/>
    </location>
</feature>
<evidence type="ECO:0000256" key="8">
    <source>
        <dbReference type="ARBA" id="ARBA00023136"/>
    </source>
</evidence>
<evidence type="ECO:0000313" key="13">
    <source>
        <dbReference type="EMBL" id="KND95772.1"/>
    </source>
</evidence>
<dbReference type="InterPro" id="IPR018108">
    <property type="entry name" value="MCP_transmembrane"/>
</dbReference>
<proteinExistence type="inferred from homology"/>
<feature type="compositionally biased region" description="Polar residues" evidence="11">
    <location>
        <begin position="15"/>
        <end position="27"/>
    </location>
</feature>
<evidence type="ECO:0000313" key="14">
    <source>
        <dbReference type="Proteomes" id="UP000037122"/>
    </source>
</evidence>
<protein>
    <recommendedName>
        <fullName evidence="15">Mitochondrial carrier protein LEU5</fullName>
    </recommendedName>
</protein>
<sequence length="409" mass="46299">MHQSMDESHRMRRSAPQQNGTIPTKTGSPEHEPTDPTIRPTLSQKIIDKHSTEYVVRLGIAGGISGSAAKTLIAPMDRIKILFQTSNPEFLKYRGSFSGFFLAGRKIWTSDGLYGLFQGHLVTLLRIFPYAAIKFVAYEQIRSILIPNDSYETAVRRFMAGSLSGLTSVFFTYPLDLIRVRLAFETRELQHTVPGHDHQKFIAHHKGRLFSILKQVYKEHPPRRETDPGWLKFMREKTPKYLAPISNFYRGFGPTILGMIPYAGVSFYVHDSIHDLFRCKLLAPYMMSDPYPYVPSHKVVKMSKDKQNVSSRDSRKPLRAPAQLFAGGLAGMCSQTAAYPFEVIRRRMQVGGAVNSGKFLSFKQTVKLIFAESGFRGFFVGLSIGYMKVIPMLACSFFVYERCKVLLGI</sequence>
<dbReference type="Proteomes" id="UP000037122">
    <property type="component" value="Unassembled WGS sequence"/>
</dbReference>
<dbReference type="GO" id="GO:0055085">
    <property type="term" value="P:transmembrane transport"/>
    <property type="evidence" value="ECO:0007669"/>
    <property type="project" value="InterPro"/>
</dbReference>
<evidence type="ECO:0000256" key="11">
    <source>
        <dbReference type="SAM" id="MobiDB-lite"/>
    </source>
</evidence>
<dbReference type="GO" id="GO:0005743">
    <property type="term" value="C:mitochondrial inner membrane"/>
    <property type="evidence" value="ECO:0007669"/>
    <property type="project" value="UniProtKB-SubCell"/>
</dbReference>
<evidence type="ECO:0000256" key="5">
    <source>
        <dbReference type="ARBA" id="ARBA00022792"/>
    </source>
</evidence>
<dbReference type="Gene3D" id="1.50.40.10">
    <property type="entry name" value="Mitochondrial carrier domain"/>
    <property type="match status" value="1"/>
</dbReference>
<evidence type="ECO:0000256" key="2">
    <source>
        <dbReference type="ARBA" id="ARBA00022448"/>
    </source>
</evidence>
<evidence type="ECO:0000256" key="4">
    <source>
        <dbReference type="ARBA" id="ARBA00022737"/>
    </source>
</evidence>
<keyword evidence="4" id="KW-0677">Repeat</keyword>
<keyword evidence="5" id="KW-0999">Mitochondrion inner membrane</keyword>
<organism evidence="13 14">
    <name type="scientific">Candidozyma auris</name>
    <name type="common">Yeast</name>
    <name type="synonym">Candida auris</name>
    <dbReference type="NCBI Taxonomy" id="498019"/>
    <lineage>
        <taxon>Eukaryota</taxon>
        <taxon>Fungi</taxon>
        <taxon>Dikarya</taxon>
        <taxon>Ascomycota</taxon>
        <taxon>Saccharomycotina</taxon>
        <taxon>Pichiomycetes</taxon>
        <taxon>Metschnikowiaceae</taxon>
        <taxon>Candidozyma</taxon>
    </lineage>
</organism>
<dbReference type="PRINTS" id="PR00926">
    <property type="entry name" value="MITOCARRIER"/>
</dbReference>
<accession>A0A0L0NNP2</accession>
<comment type="similarity">
    <text evidence="10">Belongs to the mitochondrial carrier (TC 2.A.29) family.</text>
</comment>
<dbReference type="VEuPathDB" id="FungiDB:CJJ07_003941"/>